<dbReference type="InterPro" id="IPR006121">
    <property type="entry name" value="HMA_dom"/>
</dbReference>
<name>A0ABQ4BZF2_9ACTN</name>
<reference evidence="2 3" key="1">
    <citation type="submission" date="2021-01" db="EMBL/GenBank/DDBJ databases">
        <title>Whole genome shotgun sequence of Asanoa iriomotensis NBRC 100142.</title>
        <authorList>
            <person name="Komaki H."/>
            <person name="Tamura T."/>
        </authorList>
    </citation>
    <scope>NUCLEOTIDE SEQUENCE [LARGE SCALE GENOMIC DNA]</scope>
    <source>
        <strain evidence="2 3">NBRC 100142</strain>
    </source>
</reference>
<keyword evidence="3" id="KW-1185">Reference proteome</keyword>
<feature type="domain" description="HMA" evidence="1">
    <location>
        <begin position="19"/>
        <end position="82"/>
    </location>
</feature>
<dbReference type="Proteomes" id="UP000624325">
    <property type="component" value="Unassembled WGS sequence"/>
</dbReference>
<dbReference type="EMBL" id="BONC01000010">
    <property type="protein sequence ID" value="GIF55898.1"/>
    <property type="molecule type" value="Genomic_DNA"/>
</dbReference>
<dbReference type="CDD" id="cd00371">
    <property type="entry name" value="HMA"/>
    <property type="match status" value="1"/>
</dbReference>
<evidence type="ECO:0000313" key="2">
    <source>
        <dbReference type="EMBL" id="GIF55898.1"/>
    </source>
</evidence>
<dbReference type="Pfam" id="PF00403">
    <property type="entry name" value="HMA"/>
    <property type="match status" value="1"/>
</dbReference>
<gene>
    <name evidence="2" type="ORF">Air01nite_19930</name>
</gene>
<comment type="caution">
    <text evidence="2">The sequence shown here is derived from an EMBL/GenBank/DDBJ whole genome shotgun (WGS) entry which is preliminary data.</text>
</comment>
<evidence type="ECO:0000313" key="3">
    <source>
        <dbReference type="Proteomes" id="UP000624325"/>
    </source>
</evidence>
<proteinExistence type="predicted"/>
<sequence length="84" mass="8292">MCDSCSCQPTDPAATTAGLGREFLVVGMTCASCAARVDAAVRRVSGVTGVEVDAASGRLTVAGDVDDLAVAAAVTAAGYRVSEP</sequence>
<organism evidence="2 3">
    <name type="scientific">Asanoa iriomotensis</name>
    <dbReference type="NCBI Taxonomy" id="234613"/>
    <lineage>
        <taxon>Bacteria</taxon>
        <taxon>Bacillati</taxon>
        <taxon>Actinomycetota</taxon>
        <taxon>Actinomycetes</taxon>
        <taxon>Micromonosporales</taxon>
        <taxon>Micromonosporaceae</taxon>
        <taxon>Asanoa</taxon>
    </lineage>
</organism>
<dbReference type="InterPro" id="IPR036163">
    <property type="entry name" value="HMA_dom_sf"/>
</dbReference>
<dbReference type="Gene3D" id="3.30.70.100">
    <property type="match status" value="1"/>
</dbReference>
<protein>
    <recommendedName>
        <fullName evidence="1">HMA domain-containing protein</fullName>
    </recommendedName>
</protein>
<dbReference type="PROSITE" id="PS50846">
    <property type="entry name" value="HMA_2"/>
    <property type="match status" value="1"/>
</dbReference>
<evidence type="ECO:0000259" key="1">
    <source>
        <dbReference type="PROSITE" id="PS50846"/>
    </source>
</evidence>
<accession>A0ABQ4BZF2</accession>
<dbReference type="SUPFAM" id="SSF55008">
    <property type="entry name" value="HMA, heavy metal-associated domain"/>
    <property type="match status" value="1"/>
</dbReference>